<dbReference type="EMBL" id="JAWDGP010003917">
    <property type="protein sequence ID" value="KAK3769483.1"/>
    <property type="molecule type" value="Genomic_DNA"/>
</dbReference>
<accession>A0AAE1DHB7</accession>
<name>A0AAE1DHB7_9GAST</name>
<organism evidence="1 2">
    <name type="scientific">Elysia crispata</name>
    <name type="common">lettuce slug</name>
    <dbReference type="NCBI Taxonomy" id="231223"/>
    <lineage>
        <taxon>Eukaryota</taxon>
        <taxon>Metazoa</taxon>
        <taxon>Spiralia</taxon>
        <taxon>Lophotrochozoa</taxon>
        <taxon>Mollusca</taxon>
        <taxon>Gastropoda</taxon>
        <taxon>Heterobranchia</taxon>
        <taxon>Euthyneura</taxon>
        <taxon>Panpulmonata</taxon>
        <taxon>Sacoglossa</taxon>
        <taxon>Placobranchoidea</taxon>
        <taxon>Plakobranchidae</taxon>
        <taxon>Elysia</taxon>
    </lineage>
</organism>
<protein>
    <submittedName>
        <fullName evidence="1">Uncharacterized protein</fullName>
    </submittedName>
</protein>
<comment type="caution">
    <text evidence="1">The sequence shown here is derived from an EMBL/GenBank/DDBJ whole genome shotgun (WGS) entry which is preliminary data.</text>
</comment>
<gene>
    <name evidence="1" type="ORF">RRG08_027053</name>
</gene>
<keyword evidence="2" id="KW-1185">Reference proteome</keyword>
<proteinExistence type="predicted"/>
<evidence type="ECO:0000313" key="1">
    <source>
        <dbReference type="EMBL" id="KAK3769483.1"/>
    </source>
</evidence>
<evidence type="ECO:0000313" key="2">
    <source>
        <dbReference type="Proteomes" id="UP001283361"/>
    </source>
</evidence>
<dbReference type="Proteomes" id="UP001283361">
    <property type="component" value="Unassembled WGS sequence"/>
</dbReference>
<reference evidence="1" key="1">
    <citation type="journal article" date="2023" name="G3 (Bethesda)">
        <title>A reference genome for the long-term kleptoplast-retaining sea slug Elysia crispata morphotype clarki.</title>
        <authorList>
            <person name="Eastman K.E."/>
            <person name="Pendleton A.L."/>
            <person name="Shaikh M.A."/>
            <person name="Suttiyut T."/>
            <person name="Ogas R."/>
            <person name="Tomko P."/>
            <person name="Gavelis G."/>
            <person name="Widhalm J.R."/>
            <person name="Wisecaver J.H."/>
        </authorList>
    </citation>
    <scope>NUCLEOTIDE SEQUENCE</scope>
    <source>
        <strain evidence="1">ECLA1</strain>
    </source>
</reference>
<sequence>MPIRSFSVCKVVIETGSESNVLTVLLWADVVDPNIFAGWNQPHVYIPGSRRDPLPAHRTLLSTGLSRSSTFLDLLELYTNTKRLDGKLRLSRHVPRSRETRSSLPEGICWMLQRHTRRSPLAMDRLAQ</sequence>
<dbReference type="AlphaFoldDB" id="A0AAE1DHB7"/>